<dbReference type="PROSITE" id="PS51549">
    <property type="entry name" value="DM13"/>
    <property type="match status" value="1"/>
</dbReference>
<organism evidence="4 5">
    <name type="scientific">Cenarchaeum symbiosum (strain A)</name>
    <dbReference type="NCBI Taxonomy" id="414004"/>
    <lineage>
        <taxon>Archaea</taxon>
        <taxon>Nitrososphaerota</taxon>
        <taxon>Candidatus Cenarchaeales</taxon>
        <taxon>Candidatus Cenarchaeaceae</taxon>
        <taxon>Candidatus Cenarchaeum</taxon>
    </lineage>
</organism>
<feature type="transmembrane region" description="Helical" evidence="2">
    <location>
        <begin position="82"/>
        <end position="101"/>
    </location>
</feature>
<name>A0RUK7_CENSY</name>
<dbReference type="AlphaFoldDB" id="A0RUK7"/>
<sequence>MKRIGAETIAMARMRFLCNYSPGEGRAINNMARGLLHCRAPFMRPAAGPGNFPARRRAKPRTGSNTYNPPGPTRPVKKAAKIGIAAVVAAVAVGLASPLFYETEVNEALPAALDEMQTGLTLEEFETMDEGSRSVLVDSMPEDLKGMIMDASARKVRPVSENMDEDGPDVLKRGSFAGLAGHAADGDAKILDVSGTRFLRFENFEVTNGPDLRVYLAPDGSVSQGIELGKLKGSRGSQNYNIDGIDTDVYNTVVIYCQPFRVYFGEAQLFPS</sequence>
<evidence type="ECO:0000313" key="5">
    <source>
        <dbReference type="Proteomes" id="UP000000758"/>
    </source>
</evidence>
<proteinExistence type="predicted"/>
<protein>
    <submittedName>
        <fullName evidence="4">Secreted protein</fullName>
    </submittedName>
</protein>
<reference evidence="4 5" key="1">
    <citation type="journal article" date="2006" name="Proc. Natl. Acad. Sci. U.S.A.">
        <title>Genomic analysis of the uncultivated marine crenarchaeote Cenarchaeum symbiosum.</title>
        <authorList>
            <person name="Hallam S.J."/>
            <person name="Konstantinidis K.T."/>
            <person name="Putnam N."/>
            <person name="Schleper C."/>
            <person name="Watanabe Y."/>
            <person name="Sugahara J."/>
            <person name="Preston C."/>
            <person name="de la Torre J."/>
            <person name="Richardson P.M."/>
            <person name="DeLong E.F."/>
        </authorList>
    </citation>
    <scope>NUCLEOTIDE SEQUENCE [LARGE SCALE GENOMIC DNA]</scope>
    <source>
        <strain evidence="5">A</strain>
    </source>
</reference>
<evidence type="ECO:0000313" key="4">
    <source>
        <dbReference type="EMBL" id="ABK77024.1"/>
    </source>
</evidence>
<dbReference type="KEGG" id="csy:CENSYa_0388"/>
<evidence type="ECO:0000256" key="2">
    <source>
        <dbReference type="SAM" id="Phobius"/>
    </source>
</evidence>
<feature type="domain" description="DM13" evidence="3">
    <location>
        <begin position="174"/>
        <end position="270"/>
    </location>
</feature>
<dbReference type="InterPro" id="IPR019545">
    <property type="entry name" value="DM13_domain"/>
</dbReference>
<evidence type="ECO:0000259" key="3">
    <source>
        <dbReference type="PROSITE" id="PS51549"/>
    </source>
</evidence>
<keyword evidence="2" id="KW-1133">Transmembrane helix</keyword>
<feature type="region of interest" description="Disordered" evidence="1">
    <location>
        <begin position="47"/>
        <end position="75"/>
    </location>
</feature>
<gene>
    <name evidence="4" type="ordered locus">CENSYa_0388</name>
</gene>
<keyword evidence="5" id="KW-1185">Reference proteome</keyword>
<dbReference type="Proteomes" id="UP000000758">
    <property type="component" value="Chromosome"/>
</dbReference>
<evidence type="ECO:0000256" key="1">
    <source>
        <dbReference type="SAM" id="MobiDB-lite"/>
    </source>
</evidence>
<dbReference type="Pfam" id="PF10517">
    <property type="entry name" value="DM13"/>
    <property type="match status" value="1"/>
</dbReference>
<dbReference type="STRING" id="414004.CENSYa_0388"/>
<accession>A0RUK7</accession>
<keyword evidence="2" id="KW-0812">Transmembrane</keyword>
<dbReference type="EnsemblBacteria" id="ABK77024">
    <property type="protein sequence ID" value="ABK77024"/>
    <property type="gene ID" value="CENSYa_0388"/>
</dbReference>
<dbReference type="EMBL" id="DP000238">
    <property type="protein sequence ID" value="ABK77024.1"/>
    <property type="molecule type" value="Genomic_DNA"/>
</dbReference>
<keyword evidence="2" id="KW-0472">Membrane</keyword>
<dbReference type="HOGENOM" id="CLU_089192_1_0_2"/>